<dbReference type="RefSeq" id="WP_252164590.1">
    <property type="nucleotide sequence ID" value="NZ_CP094827.1"/>
</dbReference>
<name>A0A9Q9J707_9XANT</name>
<dbReference type="EMBL" id="CP096142">
    <property type="protein sequence ID" value="UXA67351.1"/>
    <property type="molecule type" value="Genomic_DNA"/>
</dbReference>
<proteinExistence type="predicted"/>
<organism evidence="1 2">
    <name type="scientific">Xanthomonas prunicola</name>
    <dbReference type="NCBI Taxonomy" id="2053930"/>
    <lineage>
        <taxon>Bacteria</taxon>
        <taxon>Pseudomonadati</taxon>
        <taxon>Pseudomonadota</taxon>
        <taxon>Gammaproteobacteria</taxon>
        <taxon>Lysobacterales</taxon>
        <taxon>Lysobacteraceae</taxon>
        <taxon>Xanthomonas</taxon>
    </lineage>
</organism>
<dbReference type="AlphaFoldDB" id="A0A9Q9J707"/>
<evidence type="ECO:0000313" key="2">
    <source>
        <dbReference type="Proteomes" id="UP001058381"/>
    </source>
</evidence>
<gene>
    <name evidence="1" type="ORF">M0D43_10600</name>
</gene>
<accession>A0A9Q9J707</accession>
<reference evidence="1" key="1">
    <citation type="submission" date="2022-04" db="EMBL/GenBank/DDBJ databases">
        <title>Xanthomonas prunicola pv. tritici, a pathogen causing a previously unreported foliar disease of wheat.</title>
        <authorList>
            <person name="Clavijo F."/>
            <person name="Curland R.D."/>
            <person name="Dill-Macky R."/>
            <person name="Pereyra S."/>
            <person name="Roman-Reyna V."/>
            <person name="Siri M.I."/>
        </authorList>
    </citation>
    <scope>NUCLEOTIDE SEQUENCE</scope>
    <source>
        <strain evidence="1">CIX249</strain>
    </source>
</reference>
<dbReference type="Proteomes" id="UP001058381">
    <property type="component" value="Chromosome"/>
</dbReference>
<protein>
    <submittedName>
        <fullName evidence="1">Uncharacterized protein</fullName>
    </submittedName>
</protein>
<dbReference type="GeneID" id="75151808"/>
<sequence>MNILDYLYLECWVTAVNCKLYLVREDYYCQNASSHIAEVSRPEIIFSIMDKILLLGGGRSGIFHRAKAEGLLTNASLKTLKLTALSVRERNGNFIKINVDEEYLKRYKTRYLEFLKKSSGIESDDWLDYV</sequence>
<evidence type="ECO:0000313" key="1">
    <source>
        <dbReference type="EMBL" id="UXA67351.1"/>
    </source>
</evidence>